<gene>
    <name evidence="3" type="ORF">OSB04_025143</name>
</gene>
<organism evidence="3 4">
    <name type="scientific">Centaurea solstitialis</name>
    <name type="common">yellow star-thistle</name>
    <dbReference type="NCBI Taxonomy" id="347529"/>
    <lineage>
        <taxon>Eukaryota</taxon>
        <taxon>Viridiplantae</taxon>
        <taxon>Streptophyta</taxon>
        <taxon>Embryophyta</taxon>
        <taxon>Tracheophyta</taxon>
        <taxon>Spermatophyta</taxon>
        <taxon>Magnoliopsida</taxon>
        <taxon>eudicotyledons</taxon>
        <taxon>Gunneridae</taxon>
        <taxon>Pentapetalae</taxon>
        <taxon>asterids</taxon>
        <taxon>campanulids</taxon>
        <taxon>Asterales</taxon>
        <taxon>Asteraceae</taxon>
        <taxon>Carduoideae</taxon>
        <taxon>Cardueae</taxon>
        <taxon>Centaureinae</taxon>
        <taxon>Centaurea</taxon>
    </lineage>
</organism>
<dbReference type="Pfam" id="PF22936">
    <property type="entry name" value="Pol_BBD"/>
    <property type="match status" value="1"/>
</dbReference>
<sequence length="176" mass="19839">MHKSEDYSLEDLLKHPRIEEETRSREKRAKAIANVNDMQDRGKCKGRSKSGEPMKKWNLGETGHYAWECKQRKSGPSTTANAVIGIEELLANLNFDMIAESRALNQVNDGKQVTLANIRADVGGIRTVLLKFTSSKMVTLRNFLHVPTIKKFLASYRTLDENGFHISGEGAKIVFF</sequence>
<dbReference type="EMBL" id="JARYMX010000006">
    <property type="protein sequence ID" value="KAJ9545436.1"/>
    <property type="molecule type" value="Genomic_DNA"/>
</dbReference>
<feature type="compositionally biased region" description="Basic and acidic residues" evidence="1">
    <location>
        <begin position="38"/>
        <end position="55"/>
    </location>
</feature>
<feature type="domain" description="Retrovirus-related Pol polyprotein from transposon TNT 1-94-like beta-barrel" evidence="2">
    <location>
        <begin position="105"/>
        <end position="164"/>
    </location>
</feature>
<proteinExistence type="predicted"/>
<dbReference type="InterPro" id="IPR054722">
    <property type="entry name" value="PolX-like_BBD"/>
</dbReference>
<dbReference type="Proteomes" id="UP001172457">
    <property type="component" value="Chromosome 6"/>
</dbReference>
<protein>
    <recommendedName>
        <fullName evidence="2">Retrovirus-related Pol polyprotein from transposon TNT 1-94-like beta-barrel domain-containing protein</fullName>
    </recommendedName>
</protein>
<dbReference type="PANTHER" id="PTHR47592">
    <property type="entry name" value="PBF68 PROTEIN"/>
    <property type="match status" value="1"/>
</dbReference>
<evidence type="ECO:0000313" key="3">
    <source>
        <dbReference type="EMBL" id="KAJ9545436.1"/>
    </source>
</evidence>
<accession>A0AA38WEJ5</accession>
<evidence type="ECO:0000259" key="2">
    <source>
        <dbReference type="Pfam" id="PF22936"/>
    </source>
</evidence>
<dbReference type="PANTHER" id="PTHR47592:SF27">
    <property type="entry name" value="OS08G0421700 PROTEIN"/>
    <property type="match status" value="1"/>
</dbReference>
<feature type="region of interest" description="Disordered" evidence="1">
    <location>
        <begin position="1"/>
        <end position="55"/>
    </location>
</feature>
<reference evidence="3" key="1">
    <citation type="submission" date="2023-03" db="EMBL/GenBank/DDBJ databases">
        <title>Chromosome-scale reference genome and RAD-based genetic map of yellow starthistle (Centaurea solstitialis) reveal putative structural variation and QTLs associated with invader traits.</title>
        <authorList>
            <person name="Reatini B."/>
            <person name="Cang F.A."/>
            <person name="Jiang Q."/>
            <person name="Mckibben M.T.W."/>
            <person name="Barker M.S."/>
            <person name="Rieseberg L.H."/>
            <person name="Dlugosch K.M."/>
        </authorList>
    </citation>
    <scope>NUCLEOTIDE SEQUENCE</scope>
    <source>
        <strain evidence="3">CAN-66</strain>
        <tissue evidence="3">Leaf</tissue>
    </source>
</reference>
<dbReference type="AlphaFoldDB" id="A0AA38WEJ5"/>
<name>A0AA38WEJ5_9ASTR</name>
<feature type="compositionally biased region" description="Basic and acidic residues" evidence="1">
    <location>
        <begin position="1"/>
        <end position="24"/>
    </location>
</feature>
<keyword evidence="4" id="KW-1185">Reference proteome</keyword>
<comment type="caution">
    <text evidence="3">The sequence shown here is derived from an EMBL/GenBank/DDBJ whole genome shotgun (WGS) entry which is preliminary data.</text>
</comment>
<evidence type="ECO:0000313" key="4">
    <source>
        <dbReference type="Proteomes" id="UP001172457"/>
    </source>
</evidence>
<evidence type="ECO:0000256" key="1">
    <source>
        <dbReference type="SAM" id="MobiDB-lite"/>
    </source>
</evidence>